<feature type="coiled-coil region" evidence="1">
    <location>
        <begin position="5"/>
        <end position="39"/>
    </location>
</feature>
<keyword evidence="1" id="KW-0175">Coiled coil</keyword>
<gene>
    <name evidence="3" type="ORF">HYH03_012246</name>
</gene>
<evidence type="ECO:0000313" key="3">
    <source>
        <dbReference type="EMBL" id="KAG2489224.1"/>
    </source>
</evidence>
<dbReference type="EMBL" id="JAEHOE010000075">
    <property type="protein sequence ID" value="KAG2489224.1"/>
    <property type="molecule type" value="Genomic_DNA"/>
</dbReference>
<feature type="region of interest" description="Disordered" evidence="2">
    <location>
        <begin position="65"/>
        <end position="121"/>
    </location>
</feature>
<feature type="region of interest" description="Disordered" evidence="2">
    <location>
        <begin position="179"/>
        <end position="215"/>
    </location>
</feature>
<dbReference type="Proteomes" id="UP000612055">
    <property type="component" value="Unassembled WGS sequence"/>
</dbReference>
<comment type="caution">
    <text evidence="3">The sequence shown here is derived from an EMBL/GenBank/DDBJ whole genome shotgun (WGS) entry which is preliminary data.</text>
</comment>
<feature type="compositionally biased region" description="Pro residues" evidence="2">
    <location>
        <begin position="92"/>
        <end position="114"/>
    </location>
</feature>
<evidence type="ECO:0000256" key="1">
    <source>
        <dbReference type="SAM" id="Coils"/>
    </source>
</evidence>
<feature type="compositionally biased region" description="Low complexity" evidence="2">
    <location>
        <begin position="73"/>
        <end position="91"/>
    </location>
</feature>
<dbReference type="AlphaFoldDB" id="A0A835XT28"/>
<proteinExistence type="predicted"/>
<protein>
    <submittedName>
        <fullName evidence="3">Uncharacterized protein</fullName>
    </submittedName>
</protein>
<organism evidence="3 4">
    <name type="scientific">Edaphochlamys debaryana</name>
    <dbReference type="NCBI Taxonomy" id="47281"/>
    <lineage>
        <taxon>Eukaryota</taxon>
        <taxon>Viridiplantae</taxon>
        <taxon>Chlorophyta</taxon>
        <taxon>core chlorophytes</taxon>
        <taxon>Chlorophyceae</taxon>
        <taxon>CS clade</taxon>
        <taxon>Chlamydomonadales</taxon>
        <taxon>Chlamydomonadales incertae sedis</taxon>
        <taxon>Edaphochlamys</taxon>
    </lineage>
</organism>
<sequence>MESEVADFAAENAAMEAELAELEAKYAAVEAALEAENAIRRTQLATLAVDRILFTAATVAEAATAGSSCTLDSAPSPLRPSSSSHSSFLTPAPTPIPTSSPQPSPSPPDGPEPDPVAALAEVLGLDDAERLAEDLARLAKLRSGLVRRLLGGAARPPPPCPRELDLAVAQQQPLLDTVRRFGPSPLAPPGRGPAGGLPRHQAPLPGALPGRSGER</sequence>
<evidence type="ECO:0000313" key="4">
    <source>
        <dbReference type="Proteomes" id="UP000612055"/>
    </source>
</evidence>
<name>A0A835XT28_9CHLO</name>
<keyword evidence="4" id="KW-1185">Reference proteome</keyword>
<reference evidence="3" key="1">
    <citation type="journal article" date="2020" name="bioRxiv">
        <title>Comparative genomics of Chlamydomonas.</title>
        <authorList>
            <person name="Craig R.J."/>
            <person name="Hasan A.R."/>
            <person name="Ness R.W."/>
            <person name="Keightley P.D."/>
        </authorList>
    </citation>
    <scope>NUCLEOTIDE SEQUENCE</scope>
    <source>
        <strain evidence="3">CCAP 11/70</strain>
    </source>
</reference>
<accession>A0A835XT28</accession>
<evidence type="ECO:0000256" key="2">
    <source>
        <dbReference type="SAM" id="MobiDB-lite"/>
    </source>
</evidence>